<evidence type="ECO:0000256" key="4">
    <source>
        <dbReference type="ARBA" id="ARBA00033987"/>
    </source>
</evidence>
<dbReference type="PANTHER" id="PTHR10459:SF60">
    <property type="entry name" value="POLY [ADP-RIBOSE] POLYMERASE 2"/>
    <property type="match status" value="1"/>
</dbReference>
<organism evidence="7 8">
    <name type="scientific">Acropora cervicornis</name>
    <name type="common">Staghorn coral</name>
    <dbReference type="NCBI Taxonomy" id="6130"/>
    <lineage>
        <taxon>Eukaryota</taxon>
        <taxon>Metazoa</taxon>
        <taxon>Cnidaria</taxon>
        <taxon>Anthozoa</taxon>
        <taxon>Hexacorallia</taxon>
        <taxon>Scleractinia</taxon>
        <taxon>Astrocoeniina</taxon>
        <taxon>Acroporidae</taxon>
        <taxon>Acropora</taxon>
    </lineage>
</organism>
<dbReference type="EC" id="2.4.2.-" evidence="5"/>
<dbReference type="PROSITE" id="PS51059">
    <property type="entry name" value="PARP_CATALYTIC"/>
    <property type="match status" value="1"/>
</dbReference>
<sequence length="149" mass="16608">MIGILQQGLRIAPPEASCSGWSLGKGIYTSDSLEKSMNYTDRGSSCDGFVLLCEVALGKVKELVNYDFQESAPEGFDSVLLVSREIPDPTEDITTPYGAVVPAGVRVEQSDLEERLKVDYIGNTENEFVVYKESQVLLRYVVHFSMSWW</sequence>
<dbReference type="GO" id="GO:0003950">
    <property type="term" value="F:NAD+ poly-ADP-ribosyltransferase activity"/>
    <property type="evidence" value="ECO:0007669"/>
    <property type="project" value="UniProtKB-UniRule"/>
</dbReference>
<accession>A0AAD9UZ79</accession>
<dbReference type="GO" id="GO:0070212">
    <property type="term" value="P:protein poly-ADP-ribosylation"/>
    <property type="evidence" value="ECO:0007669"/>
    <property type="project" value="TreeGrafter"/>
</dbReference>
<dbReference type="GO" id="GO:0006302">
    <property type="term" value="P:double-strand break repair"/>
    <property type="evidence" value="ECO:0007669"/>
    <property type="project" value="TreeGrafter"/>
</dbReference>
<keyword evidence="1 5" id="KW-0328">Glycosyltransferase</keyword>
<dbReference type="GO" id="GO:1990404">
    <property type="term" value="F:NAD+-protein mono-ADP-ribosyltransferase activity"/>
    <property type="evidence" value="ECO:0007669"/>
    <property type="project" value="TreeGrafter"/>
</dbReference>
<evidence type="ECO:0000256" key="5">
    <source>
        <dbReference type="RuleBase" id="RU362114"/>
    </source>
</evidence>
<proteinExistence type="predicted"/>
<keyword evidence="3 5" id="KW-0520">NAD</keyword>
<protein>
    <recommendedName>
        <fullName evidence="5">Poly [ADP-ribose] polymerase</fullName>
        <shortName evidence="5">PARP</shortName>
        <ecNumber evidence="5">2.4.2.-</ecNumber>
    </recommendedName>
</protein>
<evidence type="ECO:0000256" key="2">
    <source>
        <dbReference type="ARBA" id="ARBA00022679"/>
    </source>
</evidence>
<reference evidence="7" key="2">
    <citation type="journal article" date="2023" name="Science">
        <title>Genomic signatures of disease resistance in endangered staghorn corals.</title>
        <authorList>
            <person name="Vollmer S.V."/>
            <person name="Selwyn J.D."/>
            <person name="Despard B.A."/>
            <person name="Roesel C.L."/>
        </authorList>
    </citation>
    <scope>NUCLEOTIDE SEQUENCE</scope>
    <source>
        <strain evidence="7">K2</strain>
    </source>
</reference>
<evidence type="ECO:0000256" key="1">
    <source>
        <dbReference type="ARBA" id="ARBA00022676"/>
    </source>
</evidence>
<dbReference type="InterPro" id="IPR050800">
    <property type="entry name" value="ARTD/PARP"/>
</dbReference>
<dbReference type="Gene3D" id="3.90.228.10">
    <property type="match status" value="1"/>
</dbReference>
<feature type="domain" description="PARP catalytic" evidence="6">
    <location>
        <begin position="1"/>
        <end position="149"/>
    </location>
</feature>
<dbReference type="EMBL" id="JARQWQ010000063">
    <property type="protein sequence ID" value="KAK2555408.1"/>
    <property type="molecule type" value="Genomic_DNA"/>
</dbReference>
<dbReference type="GO" id="GO:0005730">
    <property type="term" value="C:nucleolus"/>
    <property type="evidence" value="ECO:0007669"/>
    <property type="project" value="TreeGrafter"/>
</dbReference>
<keyword evidence="8" id="KW-1185">Reference proteome</keyword>
<evidence type="ECO:0000313" key="7">
    <source>
        <dbReference type="EMBL" id="KAK2555408.1"/>
    </source>
</evidence>
<dbReference type="PANTHER" id="PTHR10459">
    <property type="entry name" value="DNA LIGASE"/>
    <property type="match status" value="1"/>
</dbReference>
<dbReference type="InterPro" id="IPR012317">
    <property type="entry name" value="Poly(ADP-ribose)pol_cat_dom"/>
</dbReference>
<dbReference type="SUPFAM" id="SSF56399">
    <property type="entry name" value="ADP-ribosylation"/>
    <property type="match status" value="1"/>
</dbReference>
<evidence type="ECO:0000256" key="3">
    <source>
        <dbReference type="ARBA" id="ARBA00023027"/>
    </source>
</evidence>
<evidence type="ECO:0000313" key="8">
    <source>
        <dbReference type="Proteomes" id="UP001249851"/>
    </source>
</evidence>
<evidence type="ECO:0000259" key="6">
    <source>
        <dbReference type="PROSITE" id="PS51059"/>
    </source>
</evidence>
<name>A0AAD9UZ79_ACRCE</name>
<keyword evidence="2 5" id="KW-0808">Transferase</keyword>
<comment type="catalytic activity">
    <reaction evidence="4">
        <text>NAD(+) + (ADP-D-ribosyl)n-acceptor = nicotinamide + (ADP-D-ribosyl)n+1-acceptor + H(+).</text>
        <dbReference type="EC" id="2.4.2.30"/>
    </reaction>
</comment>
<dbReference type="Proteomes" id="UP001249851">
    <property type="component" value="Unassembled WGS sequence"/>
</dbReference>
<gene>
    <name evidence="7" type="ORF">P5673_023051</name>
</gene>
<comment type="caution">
    <text evidence="7">The sequence shown here is derived from an EMBL/GenBank/DDBJ whole genome shotgun (WGS) entry which is preliminary data.</text>
</comment>
<dbReference type="Pfam" id="PF00644">
    <property type="entry name" value="PARP"/>
    <property type="match status" value="1"/>
</dbReference>
<reference evidence="7" key="1">
    <citation type="journal article" date="2023" name="G3 (Bethesda)">
        <title>Whole genome assembly and annotation of the endangered Caribbean coral Acropora cervicornis.</title>
        <authorList>
            <person name="Selwyn J.D."/>
            <person name="Vollmer S.V."/>
        </authorList>
    </citation>
    <scope>NUCLEOTIDE SEQUENCE</scope>
    <source>
        <strain evidence="7">K2</strain>
    </source>
</reference>
<dbReference type="AlphaFoldDB" id="A0AAD9UZ79"/>